<protein>
    <submittedName>
        <fullName evidence="5">Outer membrane protein assembly factor BamD</fullName>
    </submittedName>
</protein>
<dbReference type="Proteomes" id="UP000198510">
    <property type="component" value="Unassembled WGS sequence"/>
</dbReference>
<dbReference type="RefSeq" id="WP_089677693.1">
    <property type="nucleotide sequence ID" value="NZ_FNFO01000001.1"/>
</dbReference>
<evidence type="ECO:0000313" key="6">
    <source>
        <dbReference type="Proteomes" id="UP000198510"/>
    </source>
</evidence>
<evidence type="ECO:0000259" key="4">
    <source>
        <dbReference type="Pfam" id="PF13525"/>
    </source>
</evidence>
<keyword evidence="1" id="KW-0732">Signal</keyword>
<dbReference type="Pfam" id="PF13525">
    <property type="entry name" value="YfiO"/>
    <property type="match status" value="2"/>
</dbReference>
<dbReference type="Gene3D" id="1.25.40.10">
    <property type="entry name" value="Tetratricopeptide repeat domain"/>
    <property type="match status" value="1"/>
</dbReference>
<keyword evidence="2" id="KW-0472">Membrane</keyword>
<sequence>MQTRWWIYLALPFLLLTGACSEFNRIQKSSNVDLKYKAALKYYEEKDYYRASLLLEEVIPLMRGRAEAEQAQFYQAYAQYYLKQLVMSAFYFKSFFETYPRSPMAEEARFMQAVSLYEDSPKYNLDQANTYEAITSLENFLNLYPNSQYRERSYAMLDQLRAKLERKAFENAALYHKRAQSDIRYFESAVIALGEFSNDFPDSPLNEEALYLKLDAQYQMARLSTSEKKRERYFDAIATYEKFIDKYPDSQYVRTAESLYDRASAELNNPNARR</sequence>
<dbReference type="PROSITE" id="PS51257">
    <property type="entry name" value="PROKAR_LIPOPROTEIN"/>
    <property type="match status" value="1"/>
</dbReference>
<dbReference type="EMBL" id="FNFO01000001">
    <property type="protein sequence ID" value="SDJ75064.1"/>
    <property type="molecule type" value="Genomic_DNA"/>
</dbReference>
<dbReference type="InterPro" id="IPR011990">
    <property type="entry name" value="TPR-like_helical_dom_sf"/>
</dbReference>
<accession>A0A1G8W9X0</accession>
<evidence type="ECO:0000256" key="3">
    <source>
        <dbReference type="ARBA" id="ARBA00023237"/>
    </source>
</evidence>
<reference evidence="5 6" key="1">
    <citation type="submission" date="2016-10" db="EMBL/GenBank/DDBJ databases">
        <authorList>
            <person name="de Groot N.N."/>
        </authorList>
    </citation>
    <scope>NUCLEOTIDE SEQUENCE [LARGE SCALE GENOMIC DNA]</scope>
    <source>
        <strain evidence="5 6">DSM 25186</strain>
    </source>
</reference>
<proteinExistence type="predicted"/>
<evidence type="ECO:0000256" key="2">
    <source>
        <dbReference type="ARBA" id="ARBA00023136"/>
    </source>
</evidence>
<keyword evidence="3" id="KW-0998">Cell outer membrane</keyword>
<evidence type="ECO:0000256" key="1">
    <source>
        <dbReference type="ARBA" id="ARBA00022729"/>
    </source>
</evidence>
<dbReference type="STRING" id="1075417.SAMN05421823_10111"/>
<feature type="domain" description="Outer membrane lipoprotein BamD-like" evidence="4">
    <location>
        <begin position="185"/>
        <end position="258"/>
    </location>
</feature>
<dbReference type="NCBIfam" id="TIGR03302">
    <property type="entry name" value="OM_YfiO"/>
    <property type="match status" value="1"/>
</dbReference>
<dbReference type="InterPro" id="IPR017689">
    <property type="entry name" value="BamD"/>
</dbReference>
<gene>
    <name evidence="5" type="ORF">SAMN05421823_10111</name>
</gene>
<dbReference type="InterPro" id="IPR039565">
    <property type="entry name" value="BamD-like"/>
</dbReference>
<dbReference type="OrthoDB" id="9770761at2"/>
<organism evidence="5 6">
    <name type="scientific">Catalinimonas alkaloidigena</name>
    <dbReference type="NCBI Taxonomy" id="1075417"/>
    <lineage>
        <taxon>Bacteria</taxon>
        <taxon>Pseudomonadati</taxon>
        <taxon>Bacteroidota</taxon>
        <taxon>Cytophagia</taxon>
        <taxon>Cytophagales</taxon>
        <taxon>Catalimonadaceae</taxon>
        <taxon>Catalinimonas</taxon>
    </lineage>
</organism>
<feature type="domain" description="Outer membrane lipoprotein BamD-like" evidence="4">
    <location>
        <begin position="36"/>
        <end position="179"/>
    </location>
</feature>
<keyword evidence="6" id="KW-1185">Reference proteome</keyword>
<name>A0A1G8W9X0_9BACT</name>
<dbReference type="AlphaFoldDB" id="A0A1G8W9X0"/>
<evidence type="ECO:0000313" key="5">
    <source>
        <dbReference type="EMBL" id="SDJ75064.1"/>
    </source>
</evidence>